<accession>A0AAN6SMT0</accession>
<protein>
    <submittedName>
        <fullName evidence="1">Uncharacterized protein</fullName>
    </submittedName>
</protein>
<dbReference type="Proteomes" id="UP001303115">
    <property type="component" value="Unassembled WGS sequence"/>
</dbReference>
<comment type="caution">
    <text evidence="1">The sequence shown here is derived from an EMBL/GenBank/DDBJ whole genome shotgun (WGS) entry which is preliminary data.</text>
</comment>
<keyword evidence="2" id="KW-1185">Reference proteome</keyword>
<proteinExistence type="predicted"/>
<dbReference type="AlphaFoldDB" id="A0AAN6SMT0"/>
<reference evidence="2" key="1">
    <citation type="journal article" date="2023" name="Mol. Phylogenet. Evol.">
        <title>Genome-scale phylogeny and comparative genomics of the fungal order Sordariales.</title>
        <authorList>
            <person name="Hensen N."/>
            <person name="Bonometti L."/>
            <person name="Westerberg I."/>
            <person name="Brannstrom I.O."/>
            <person name="Guillou S."/>
            <person name="Cros-Aarteil S."/>
            <person name="Calhoun S."/>
            <person name="Haridas S."/>
            <person name="Kuo A."/>
            <person name="Mondo S."/>
            <person name="Pangilinan J."/>
            <person name="Riley R."/>
            <person name="LaButti K."/>
            <person name="Andreopoulos B."/>
            <person name="Lipzen A."/>
            <person name="Chen C."/>
            <person name="Yan M."/>
            <person name="Daum C."/>
            <person name="Ng V."/>
            <person name="Clum A."/>
            <person name="Steindorff A."/>
            <person name="Ohm R.A."/>
            <person name="Martin F."/>
            <person name="Silar P."/>
            <person name="Natvig D.O."/>
            <person name="Lalanne C."/>
            <person name="Gautier V."/>
            <person name="Ament-Velasquez S.L."/>
            <person name="Kruys A."/>
            <person name="Hutchinson M.I."/>
            <person name="Powell A.J."/>
            <person name="Barry K."/>
            <person name="Miller A.N."/>
            <person name="Grigoriev I.V."/>
            <person name="Debuchy R."/>
            <person name="Gladieux P."/>
            <person name="Hiltunen Thoren M."/>
            <person name="Johannesson H."/>
        </authorList>
    </citation>
    <scope>NUCLEOTIDE SEQUENCE [LARGE SCALE GENOMIC DNA]</scope>
    <source>
        <strain evidence="2">CBS 284.82</strain>
    </source>
</reference>
<organism evidence="1 2">
    <name type="scientific">Parachaetomium inaequale</name>
    <dbReference type="NCBI Taxonomy" id="2588326"/>
    <lineage>
        <taxon>Eukaryota</taxon>
        <taxon>Fungi</taxon>
        <taxon>Dikarya</taxon>
        <taxon>Ascomycota</taxon>
        <taxon>Pezizomycotina</taxon>
        <taxon>Sordariomycetes</taxon>
        <taxon>Sordariomycetidae</taxon>
        <taxon>Sordariales</taxon>
        <taxon>Chaetomiaceae</taxon>
        <taxon>Parachaetomium</taxon>
    </lineage>
</organism>
<name>A0AAN6SMT0_9PEZI</name>
<evidence type="ECO:0000313" key="1">
    <source>
        <dbReference type="EMBL" id="KAK4032880.1"/>
    </source>
</evidence>
<sequence>MGNATDELTDNGTTSSASARVICEEFLKVLGRKEVEQPMICQNLCLCAQFWRYQHYLLPLWKQRGITKMVCFGLGSFRNVQQNGGPFPGGPSKQQHTYRAVIRDKTPLQEEFNTRPVDRHDALQAMLRHVAAVEVASMLKFCSSRRGVEHQLIKYYFKKLTAVQDLPTGGAVGIDEKTVKKLGKMPPTAGYAGDEDLVDVPVYLWDGEYAEQDRDALGRLAAVFEVAHLPPVEVVEGGDVRDACRLVDEHTLVYAVDPDFPVRSMVLGRCKPGAMIWRDHAVDVESDVLVNDIRPLLDDYEEFKLDKRHAPHTVGSSHLYIRKDIVEAAEREKIVPPYPVTFPHDYPYKLNNWYLDKLERNGSGKVQLKEGDGGGEE</sequence>
<gene>
    <name evidence="1" type="ORF">C8A01DRAFT_50424</name>
</gene>
<dbReference type="EMBL" id="MU854567">
    <property type="protein sequence ID" value="KAK4032880.1"/>
    <property type="molecule type" value="Genomic_DNA"/>
</dbReference>
<evidence type="ECO:0000313" key="2">
    <source>
        <dbReference type="Proteomes" id="UP001303115"/>
    </source>
</evidence>